<feature type="domain" description="2Fe-2S ferredoxin-type" evidence="27">
    <location>
        <begin position="33"/>
        <end position="125"/>
    </location>
</feature>
<protein>
    <recommendedName>
        <fullName evidence="7">Na(+)-translocating NADH-quinone reductase subunit F</fullName>
        <ecNumber evidence="6">7.2.1.1</ecNumber>
    </recommendedName>
    <alternativeName>
        <fullName evidence="25">NQR complex subunit F</fullName>
    </alternativeName>
    <alternativeName>
        <fullName evidence="24">NQR-1 subunit F</fullName>
    </alternativeName>
</protein>
<keyword evidence="10" id="KW-0997">Cell inner membrane</keyword>
<keyword evidence="9" id="KW-1003">Cell membrane</keyword>
<evidence type="ECO:0000256" key="11">
    <source>
        <dbReference type="ARBA" id="ARBA00022630"/>
    </source>
</evidence>
<dbReference type="GO" id="GO:0051537">
    <property type="term" value="F:2 iron, 2 sulfur cluster binding"/>
    <property type="evidence" value="ECO:0007669"/>
    <property type="project" value="UniProtKB-KW"/>
</dbReference>
<evidence type="ECO:0000256" key="25">
    <source>
        <dbReference type="ARBA" id="ARBA00030787"/>
    </source>
</evidence>
<dbReference type="SUPFAM" id="SSF52343">
    <property type="entry name" value="Ferredoxin reductase-like, C-terminal NADP-linked domain"/>
    <property type="match status" value="1"/>
</dbReference>
<evidence type="ECO:0000256" key="17">
    <source>
        <dbReference type="ARBA" id="ARBA00023014"/>
    </source>
</evidence>
<accession>A0AAE3SWG6</accession>
<evidence type="ECO:0000256" key="24">
    <source>
        <dbReference type="ARBA" id="ARBA00030032"/>
    </source>
</evidence>
<dbReference type="NCBIfam" id="TIGR01941">
    <property type="entry name" value="nqrF"/>
    <property type="match status" value="1"/>
</dbReference>
<dbReference type="PROSITE" id="PS51085">
    <property type="entry name" value="2FE2S_FER_2"/>
    <property type="match status" value="1"/>
</dbReference>
<gene>
    <name evidence="29" type="primary">nqrF</name>
    <name evidence="29" type="ORF">NOF55_09900</name>
</gene>
<evidence type="ECO:0000256" key="12">
    <source>
        <dbReference type="ARBA" id="ARBA00022714"/>
    </source>
</evidence>
<evidence type="ECO:0000313" key="30">
    <source>
        <dbReference type="Proteomes" id="UP001208771"/>
    </source>
</evidence>
<comment type="similarity">
    <text evidence="4">Belongs to the NqrF family.</text>
</comment>
<keyword evidence="21" id="KW-0830">Ubiquinone</keyword>
<evidence type="ECO:0000256" key="20">
    <source>
        <dbReference type="ARBA" id="ARBA00023065"/>
    </source>
</evidence>
<dbReference type="PRINTS" id="PR00406">
    <property type="entry name" value="CYTB5RDTASE"/>
</dbReference>
<name>A0AAE3SWG6_9HYPH</name>
<keyword evidence="18" id="KW-0520">NAD</keyword>
<evidence type="ECO:0000313" key="29">
    <source>
        <dbReference type="EMBL" id="MCX8997420.1"/>
    </source>
</evidence>
<evidence type="ECO:0000259" key="27">
    <source>
        <dbReference type="PROSITE" id="PS51085"/>
    </source>
</evidence>
<keyword evidence="19" id="KW-0915">Sodium</keyword>
<comment type="caution">
    <text evidence="29">The sequence shown here is derived from an EMBL/GenBank/DDBJ whole genome shotgun (WGS) entry which is preliminary data.</text>
</comment>
<keyword evidence="30" id="KW-1185">Reference proteome</keyword>
<keyword evidence="16" id="KW-0408">Iron</keyword>
<evidence type="ECO:0000256" key="3">
    <source>
        <dbReference type="ARBA" id="ARBA00004533"/>
    </source>
</evidence>
<dbReference type="PRINTS" id="PR00371">
    <property type="entry name" value="FPNCR"/>
</dbReference>
<evidence type="ECO:0000259" key="28">
    <source>
        <dbReference type="PROSITE" id="PS51384"/>
    </source>
</evidence>
<dbReference type="Gene3D" id="3.40.50.80">
    <property type="entry name" value="Nucleotide-binding domain of ferredoxin-NADP reductase (FNR) module"/>
    <property type="match status" value="1"/>
</dbReference>
<dbReference type="GO" id="GO:0006814">
    <property type="term" value="P:sodium ion transport"/>
    <property type="evidence" value="ECO:0007669"/>
    <property type="project" value="UniProtKB-KW"/>
</dbReference>
<keyword evidence="22" id="KW-0472">Membrane</keyword>
<evidence type="ECO:0000256" key="10">
    <source>
        <dbReference type="ARBA" id="ARBA00022519"/>
    </source>
</evidence>
<dbReference type="Gene3D" id="2.40.30.10">
    <property type="entry name" value="Translation factors"/>
    <property type="match status" value="1"/>
</dbReference>
<dbReference type="InterPro" id="IPR036010">
    <property type="entry name" value="2Fe-2S_ferredoxin-like_sf"/>
</dbReference>
<keyword evidence="11" id="KW-0285">Flavoprotein</keyword>
<dbReference type="InterPro" id="IPR017927">
    <property type="entry name" value="FAD-bd_FR_type"/>
</dbReference>
<evidence type="ECO:0000256" key="23">
    <source>
        <dbReference type="ARBA" id="ARBA00023201"/>
    </source>
</evidence>
<evidence type="ECO:0000256" key="18">
    <source>
        <dbReference type="ARBA" id="ARBA00023027"/>
    </source>
</evidence>
<keyword evidence="20" id="KW-0406">Ion transport</keyword>
<dbReference type="InterPro" id="IPR001433">
    <property type="entry name" value="OxRdtase_FAD/NAD-bd"/>
</dbReference>
<dbReference type="PROSITE" id="PS51384">
    <property type="entry name" value="FAD_FR"/>
    <property type="match status" value="1"/>
</dbReference>
<evidence type="ECO:0000256" key="16">
    <source>
        <dbReference type="ARBA" id="ARBA00023004"/>
    </source>
</evidence>
<reference evidence="29" key="1">
    <citation type="submission" date="2022-07" db="EMBL/GenBank/DDBJ databases">
        <title>Ectorhizobium quercum gen.nov., sp. nov.</title>
        <authorList>
            <person name="Ma T."/>
            <person name="Li Y."/>
        </authorList>
    </citation>
    <scope>NUCLEOTIDE SEQUENCE</scope>
    <source>
        <strain evidence="29">BDR2-2</strain>
    </source>
</reference>
<comment type="function">
    <text evidence="2">NQR complex catalyzes the reduction of ubiquinone-1 to ubiquinol by two successive reactions, coupled with the transport of Na(+) ions from the cytoplasm to the periplasm. The first step is catalyzed by NqrF, which accepts electrons from NADH and reduces ubiquinone-1 to ubisemiquinone by a one-electron transfer pathway.</text>
</comment>
<evidence type="ECO:0000256" key="7">
    <source>
        <dbReference type="ARBA" id="ARBA00019729"/>
    </source>
</evidence>
<dbReference type="InterPro" id="IPR001041">
    <property type="entry name" value="2Fe-2S_ferredoxin-type"/>
</dbReference>
<keyword evidence="23" id="KW-0739">Sodium transport</keyword>
<comment type="subunit">
    <text evidence="5">Composed of six subunits; NqrA, NqrB, NqrC, NqrD, NqrE and NqrF.</text>
</comment>
<dbReference type="Pfam" id="PF00175">
    <property type="entry name" value="NAD_binding_1"/>
    <property type="match status" value="1"/>
</dbReference>
<evidence type="ECO:0000256" key="14">
    <source>
        <dbReference type="ARBA" id="ARBA00022827"/>
    </source>
</evidence>
<evidence type="ECO:0000256" key="26">
    <source>
        <dbReference type="ARBA" id="ARBA00048891"/>
    </source>
</evidence>
<dbReference type="FunFam" id="3.40.50.80:FF:000014">
    <property type="entry name" value="Na(+)-translocating NADH-quinone reductase subunit F"/>
    <property type="match status" value="1"/>
</dbReference>
<dbReference type="GO" id="GO:0046872">
    <property type="term" value="F:metal ion binding"/>
    <property type="evidence" value="ECO:0007669"/>
    <property type="project" value="UniProtKB-KW"/>
</dbReference>
<evidence type="ECO:0000256" key="2">
    <source>
        <dbReference type="ARBA" id="ARBA00002972"/>
    </source>
</evidence>
<comment type="subcellular location">
    <subcellularLocation>
        <location evidence="3">Cell inner membrane</location>
    </subcellularLocation>
</comment>
<dbReference type="InterPro" id="IPR010205">
    <property type="entry name" value="NqrF"/>
</dbReference>
<evidence type="ECO:0000256" key="21">
    <source>
        <dbReference type="ARBA" id="ARBA00023075"/>
    </source>
</evidence>
<dbReference type="Gene3D" id="3.10.20.30">
    <property type="match status" value="1"/>
</dbReference>
<comment type="catalytic activity">
    <reaction evidence="26">
        <text>a ubiquinone + n Na(+)(in) + NADH + H(+) = a ubiquinol + n Na(+)(out) + NAD(+)</text>
        <dbReference type="Rhea" id="RHEA:47748"/>
        <dbReference type="Rhea" id="RHEA-COMP:9565"/>
        <dbReference type="Rhea" id="RHEA-COMP:9566"/>
        <dbReference type="ChEBI" id="CHEBI:15378"/>
        <dbReference type="ChEBI" id="CHEBI:16389"/>
        <dbReference type="ChEBI" id="CHEBI:17976"/>
        <dbReference type="ChEBI" id="CHEBI:29101"/>
        <dbReference type="ChEBI" id="CHEBI:57540"/>
        <dbReference type="ChEBI" id="CHEBI:57945"/>
        <dbReference type="EC" id="7.2.1.1"/>
    </reaction>
</comment>
<evidence type="ECO:0000256" key="5">
    <source>
        <dbReference type="ARBA" id="ARBA00011309"/>
    </source>
</evidence>
<evidence type="ECO:0000256" key="22">
    <source>
        <dbReference type="ARBA" id="ARBA00023136"/>
    </source>
</evidence>
<evidence type="ECO:0000256" key="9">
    <source>
        <dbReference type="ARBA" id="ARBA00022475"/>
    </source>
</evidence>
<dbReference type="GO" id="GO:0016655">
    <property type="term" value="F:oxidoreductase activity, acting on NAD(P)H, quinone or similar compound as acceptor"/>
    <property type="evidence" value="ECO:0007669"/>
    <property type="project" value="InterPro"/>
</dbReference>
<dbReference type="InterPro" id="IPR017938">
    <property type="entry name" value="Riboflavin_synthase-like_b-brl"/>
</dbReference>
<keyword evidence="15" id="KW-1278">Translocase</keyword>
<dbReference type="AlphaFoldDB" id="A0AAE3SWG6"/>
<evidence type="ECO:0000256" key="1">
    <source>
        <dbReference type="ARBA" id="ARBA00001974"/>
    </source>
</evidence>
<dbReference type="InterPro" id="IPR012675">
    <property type="entry name" value="Beta-grasp_dom_sf"/>
</dbReference>
<dbReference type="PANTHER" id="PTHR43644">
    <property type="entry name" value="NA(+)-TRANSLOCATING NADH-QUINONE REDUCTASE SUBUNIT"/>
    <property type="match status" value="1"/>
</dbReference>
<evidence type="ECO:0000256" key="4">
    <source>
        <dbReference type="ARBA" id="ARBA00005570"/>
    </source>
</evidence>
<keyword evidence="17" id="KW-0411">Iron-sulfur</keyword>
<keyword evidence="12" id="KW-0001">2Fe-2S</keyword>
<feature type="domain" description="FAD-binding FR-type" evidence="28">
    <location>
        <begin position="128"/>
        <end position="268"/>
    </location>
</feature>
<dbReference type="EMBL" id="JANFPI010000003">
    <property type="protein sequence ID" value="MCX8997420.1"/>
    <property type="molecule type" value="Genomic_DNA"/>
</dbReference>
<dbReference type="GO" id="GO:0005886">
    <property type="term" value="C:plasma membrane"/>
    <property type="evidence" value="ECO:0007669"/>
    <property type="project" value="UniProtKB-SubCell"/>
</dbReference>
<evidence type="ECO:0000256" key="19">
    <source>
        <dbReference type="ARBA" id="ARBA00023053"/>
    </source>
</evidence>
<dbReference type="InterPro" id="IPR008333">
    <property type="entry name" value="Cbr1-like_FAD-bd_dom"/>
</dbReference>
<dbReference type="PANTHER" id="PTHR43644:SF1">
    <property type="entry name" value="NAD(P)H-FLAVIN REDUCTASE"/>
    <property type="match status" value="1"/>
</dbReference>
<sequence>MTEILLGIVFISLLLVVLAALVHTVRDYLLPSRPVTITVNGERKIAGSANFKLLDILNGNGIAVPSGCAGAGTCGLCRVSGVTGTGAPLPTERARLSPVDVRAGVRLACQVVVRNDLAVTVPDEVLGITTMRCRVASSRSVTPLIKEIVLALPEDATFDFRAGNFVQITAPAYRLAFSDIALEPQHAAEWKKLGIDRLSSQSSEPVSRAYSVASRPLDAGLIVLNIRLATPPPAVPDAPPGIVSSWLFGLREGDEVEVAGPYGHFGAQDSDREMVFIGGGVGMAPLRAIITDMLERQASPRRISFWYGARSRSELFYAEEFDELAHRYENFRWVPALSEPARTEAWEGETGFVHDVVFRAYLRDHPAPEDCEYYLCGPPLMIEAVYAMLDECGVETDSIFNDDFGI</sequence>
<dbReference type="CDD" id="cd06188">
    <property type="entry name" value="NADH_quinone_reductase"/>
    <property type="match status" value="1"/>
</dbReference>
<evidence type="ECO:0000256" key="6">
    <source>
        <dbReference type="ARBA" id="ARBA00013099"/>
    </source>
</evidence>
<dbReference type="EC" id="7.2.1.1" evidence="6"/>
<dbReference type="InterPro" id="IPR039261">
    <property type="entry name" value="FNR_nucleotide-bd"/>
</dbReference>
<dbReference type="InterPro" id="IPR001709">
    <property type="entry name" value="Flavoprot_Pyr_Nucl_cyt_Rdtase"/>
</dbReference>
<dbReference type="Pfam" id="PF00970">
    <property type="entry name" value="FAD_binding_6"/>
    <property type="match status" value="1"/>
</dbReference>
<organism evidence="29 30">
    <name type="scientific">Ectorhizobium quercum</name>
    <dbReference type="NCBI Taxonomy" id="2965071"/>
    <lineage>
        <taxon>Bacteria</taxon>
        <taxon>Pseudomonadati</taxon>
        <taxon>Pseudomonadota</taxon>
        <taxon>Alphaproteobacteria</taxon>
        <taxon>Hyphomicrobiales</taxon>
        <taxon>Rhizobiaceae</taxon>
        <taxon>Ectorhizobium</taxon>
    </lineage>
</organism>
<evidence type="ECO:0000256" key="13">
    <source>
        <dbReference type="ARBA" id="ARBA00022723"/>
    </source>
</evidence>
<keyword evidence="13" id="KW-0479">Metal-binding</keyword>
<dbReference type="SUPFAM" id="SSF54292">
    <property type="entry name" value="2Fe-2S ferredoxin-like"/>
    <property type="match status" value="1"/>
</dbReference>
<evidence type="ECO:0000256" key="15">
    <source>
        <dbReference type="ARBA" id="ARBA00022967"/>
    </source>
</evidence>
<dbReference type="CDD" id="cd00207">
    <property type="entry name" value="fer2"/>
    <property type="match status" value="1"/>
</dbReference>
<keyword evidence="14" id="KW-0274">FAD</keyword>
<comment type="cofactor">
    <cofactor evidence="1">
        <name>FAD</name>
        <dbReference type="ChEBI" id="CHEBI:57692"/>
    </cofactor>
</comment>
<dbReference type="Pfam" id="PF00111">
    <property type="entry name" value="Fer2"/>
    <property type="match status" value="1"/>
</dbReference>
<dbReference type="Proteomes" id="UP001208771">
    <property type="component" value="Unassembled WGS sequence"/>
</dbReference>
<keyword evidence="8" id="KW-0813">Transport</keyword>
<evidence type="ECO:0000256" key="8">
    <source>
        <dbReference type="ARBA" id="ARBA00022448"/>
    </source>
</evidence>
<dbReference type="RefSeq" id="WP_306411208.1">
    <property type="nucleotide sequence ID" value="NZ_JANFPI010000003.1"/>
</dbReference>
<dbReference type="SUPFAM" id="SSF63380">
    <property type="entry name" value="Riboflavin synthase domain-like"/>
    <property type="match status" value="1"/>
</dbReference>
<proteinExistence type="inferred from homology"/>